<sequence>MPGPQMPRPEDCPDVACSDKTSMLLKMVAKGPKGTAAKPSDHAPSQLAVDKAAAAVAQQQDCPLDRRELGNATWALLHTTAAKYPEEPNADQQTAAKQLISSLSVLYPCSYCASDFRHEVANTPPKVTSRMEFSLWLCMQHNIVNRKLNQPEFKCDMKTLDERWRYGHPGCFPSPGAVQDSGVEGTDATGP</sequence>
<keyword evidence="9" id="KW-1185">Reference proteome</keyword>
<evidence type="ECO:0000259" key="7">
    <source>
        <dbReference type="PROSITE" id="PS51324"/>
    </source>
</evidence>
<dbReference type="InterPro" id="IPR017905">
    <property type="entry name" value="ERV/ALR_sulphydryl_oxidase"/>
</dbReference>
<dbReference type="InterPro" id="IPR036774">
    <property type="entry name" value="ERV/ALR_sulphydryl_oxid_sf"/>
</dbReference>
<reference evidence="8" key="1">
    <citation type="submission" date="2021-02" db="EMBL/GenBank/DDBJ databases">
        <title>First Annotated Genome of the Yellow-green Alga Tribonema minus.</title>
        <authorList>
            <person name="Mahan K.M."/>
        </authorList>
    </citation>
    <scope>NUCLEOTIDE SEQUENCE</scope>
    <source>
        <strain evidence="8">UTEX B ZZ1240</strain>
    </source>
</reference>
<dbReference type="Proteomes" id="UP000664859">
    <property type="component" value="Unassembled WGS sequence"/>
</dbReference>
<dbReference type="GO" id="GO:0016971">
    <property type="term" value="F:flavin-dependent sulfhydryl oxidase activity"/>
    <property type="evidence" value="ECO:0007669"/>
    <property type="project" value="InterPro"/>
</dbReference>
<keyword evidence="2 6" id="KW-0285">Flavoprotein</keyword>
<dbReference type="SUPFAM" id="SSF69000">
    <property type="entry name" value="FAD-dependent thiol oxidase"/>
    <property type="match status" value="1"/>
</dbReference>
<evidence type="ECO:0000256" key="2">
    <source>
        <dbReference type="ARBA" id="ARBA00022630"/>
    </source>
</evidence>
<evidence type="ECO:0000256" key="5">
    <source>
        <dbReference type="ARBA" id="ARBA00023157"/>
    </source>
</evidence>
<gene>
    <name evidence="8" type="ORF">JKP88DRAFT_217416</name>
</gene>
<comment type="cofactor">
    <cofactor evidence="1 6">
        <name>FAD</name>
        <dbReference type="ChEBI" id="CHEBI:57692"/>
    </cofactor>
</comment>
<comment type="caution">
    <text evidence="8">The sequence shown here is derived from an EMBL/GenBank/DDBJ whole genome shotgun (WGS) entry which is preliminary data.</text>
</comment>
<evidence type="ECO:0000256" key="3">
    <source>
        <dbReference type="ARBA" id="ARBA00022827"/>
    </source>
</evidence>
<dbReference type="AlphaFoldDB" id="A0A835ZFE3"/>
<dbReference type="EC" id="1.8.3.2" evidence="6"/>
<protein>
    <recommendedName>
        <fullName evidence="6">Sulfhydryl oxidase</fullName>
        <ecNumber evidence="6">1.8.3.2</ecNumber>
    </recommendedName>
</protein>
<organism evidence="8 9">
    <name type="scientific">Tribonema minus</name>
    <dbReference type="NCBI Taxonomy" id="303371"/>
    <lineage>
        <taxon>Eukaryota</taxon>
        <taxon>Sar</taxon>
        <taxon>Stramenopiles</taxon>
        <taxon>Ochrophyta</taxon>
        <taxon>PX clade</taxon>
        <taxon>Xanthophyceae</taxon>
        <taxon>Tribonematales</taxon>
        <taxon>Tribonemataceae</taxon>
        <taxon>Tribonema</taxon>
    </lineage>
</organism>
<evidence type="ECO:0000256" key="4">
    <source>
        <dbReference type="ARBA" id="ARBA00023002"/>
    </source>
</evidence>
<dbReference type="Gene3D" id="1.20.120.310">
    <property type="entry name" value="ERV/ALR sulfhydryl oxidase domain"/>
    <property type="match status" value="1"/>
</dbReference>
<keyword evidence="5" id="KW-1015">Disulfide bond</keyword>
<dbReference type="PANTHER" id="PTHR12645:SF0">
    <property type="entry name" value="FAD-LINKED SULFHYDRYL OXIDASE ALR"/>
    <property type="match status" value="1"/>
</dbReference>
<name>A0A835ZFE3_9STRA</name>
<keyword evidence="3 6" id="KW-0274">FAD</keyword>
<feature type="domain" description="ERV/ALR sulfhydryl oxidase" evidence="7">
    <location>
        <begin position="62"/>
        <end position="164"/>
    </location>
</feature>
<dbReference type="OrthoDB" id="17199at2759"/>
<comment type="catalytic activity">
    <reaction evidence="6">
        <text>2 R'C(R)SH + O2 = R'C(R)S-S(R)CR' + H2O2</text>
        <dbReference type="Rhea" id="RHEA:17357"/>
        <dbReference type="ChEBI" id="CHEBI:15379"/>
        <dbReference type="ChEBI" id="CHEBI:16240"/>
        <dbReference type="ChEBI" id="CHEBI:16520"/>
        <dbReference type="ChEBI" id="CHEBI:17412"/>
        <dbReference type="EC" id="1.8.3.2"/>
    </reaction>
</comment>
<accession>A0A835ZFE3</accession>
<evidence type="ECO:0000256" key="1">
    <source>
        <dbReference type="ARBA" id="ARBA00001974"/>
    </source>
</evidence>
<keyword evidence="4 6" id="KW-0560">Oxidoreductase</keyword>
<evidence type="ECO:0000313" key="8">
    <source>
        <dbReference type="EMBL" id="KAG5190295.1"/>
    </source>
</evidence>
<evidence type="ECO:0000313" key="9">
    <source>
        <dbReference type="Proteomes" id="UP000664859"/>
    </source>
</evidence>
<dbReference type="GO" id="GO:0050660">
    <property type="term" value="F:flavin adenine dinucleotide binding"/>
    <property type="evidence" value="ECO:0007669"/>
    <property type="project" value="TreeGrafter"/>
</dbReference>
<dbReference type="GO" id="GO:0005739">
    <property type="term" value="C:mitochondrion"/>
    <property type="evidence" value="ECO:0007669"/>
    <property type="project" value="TreeGrafter"/>
</dbReference>
<dbReference type="PANTHER" id="PTHR12645">
    <property type="entry name" value="ALR/ERV"/>
    <property type="match status" value="1"/>
</dbReference>
<evidence type="ECO:0000256" key="6">
    <source>
        <dbReference type="RuleBase" id="RU371123"/>
    </source>
</evidence>
<dbReference type="EMBL" id="JAFCMP010000035">
    <property type="protein sequence ID" value="KAG5190295.1"/>
    <property type="molecule type" value="Genomic_DNA"/>
</dbReference>
<proteinExistence type="predicted"/>
<dbReference type="PROSITE" id="PS51324">
    <property type="entry name" value="ERV_ALR"/>
    <property type="match status" value="1"/>
</dbReference>
<dbReference type="Pfam" id="PF04777">
    <property type="entry name" value="Evr1_Alr"/>
    <property type="match status" value="1"/>
</dbReference>
<dbReference type="InterPro" id="IPR039799">
    <property type="entry name" value="ALR/ERV"/>
</dbReference>